<evidence type="ECO:0000256" key="1">
    <source>
        <dbReference type="SAM" id="MobiDB-lite"/>
    </source>
</evidence>
<sequence length="172" mass="18970">VEQSGGGKQGQHAEDIGLCLGTADGHEPDRHRDDADRDQHHQEDAAAPPGWPVSHERLGHGRIVAIGGHLERHGSSASRRRPAGHLAPECLNRTRKRKSTGRQFRKLRAFQAVFRPLLPQAGQAAPQPHHVTDDFGNRVIVLDRDFLVDVDGGIERPGQRHVLHDRDVVLLG</sequence>
<feature type="compositionally biased region" description="Basic and acidic residues" evidence="1">
    <location>
        <begin position="24"/>
        <end position="44"/>
    </location>
</feature>
<feature type="non-terminal residue" evidence="2">
    <location>
        <position position="172"/>
    </location>
</feature>
<feature type="region of interest" description="Disordered" evidence="1">
    <location>
        <begin position="1"/>
        <end position="56"/>
    </location>
</feature>
<dbReference type="EMBL" id="BEZZ01242909">
    <property type="protein sequence ID" value="GCC48527.1"/>
    <property type="molecule type" value="Genomic_DNA"/>
</dbReference>
<evidence type="ECO:0000313" key="2">
    <source>
        <dbReference type="EMBL" id="GCC48527.1"/>
    </source>
</evidence>
<accession>A0A401U0V2</accession>
<keyword evidence="3" id="KW-1185">Reference proteome</keyword>
<evidence type="ECO:0000313" key="3">
    <source>
        <dbReference type="Proteomes" id="UP000287033"/>
    </source>
</evidence>
<comment type="caution">
    <text evidence="2">The sequence shown here is derived from an EMBL/GenBank/DDBJ whole genome shotgun (WGS) entry which is preliminary data.</text>
</comment>
<proteinExistence type="predicted"/>
<reference evidence="2 3" key="1">
    <citation type="journal article" date="2018" name="Nat. Ecol. Evol.">
        <title>Shark genomes provide insights into elasmobranch evolution and the origin of vertebrates.</title>
        <authorList>
            <person name="Hara Y"/>
            <person name="Yamaguchi K"/>
            <person name="Onimaru K"/>
            <person name="Kadota M"/>
            <person name="Koyanagi M"/>
            <person name="Keeley SD"/>
            <person name="Tatsumi K"/>
            <person name="Tanaka K"/>
            <person name="Motone F"/>
            <person name="Kageyama Y"/>
            <person name="Nozu R"/>
            <person name="Adachi N"/>
            <person name="Nishimura O"/>
            <person name="Nakagawa R"/>
            <person name="Tanegashima C"/>
            <person name="Kiyatake I"/>
            <person name="Matsumoto R"/>
            <person name="Murakumo K"/>
            <person name="Nishida K"/>
            <person name="Terakita A"/>
            <person name="Kuratani S"/>
            <person name="Sato K"/>
            <person name="Hyodo S Kuraku.S."/>
        </authorList>
    </citation>
    <scope>NUCLEOTIDE SEQUENCE [LARGE SCALE GENOMIC DNA]</scope>
</reference>
<dbReference type="AlphaFoldDB" id="A0A401U0V2"/>
<dbReference type="Proteomes" id="UP000287033">
    <property type="component" value="Unassembled WGS sequence"/>
</dbReference>
<feature type="non-terminal residue" evidence="2">
    <location>
        <position position="1"/>
    </location>
</feature>
<gene>
    <name evidence="2" type="ORF">chiPu_0032671</name>
</gene>
<protein>
    <submittedName>
        <fullName evidence="2">Uncharacterized protein</fullName>
    </submittedName>
</protein>
<name>A0A401U0V2_CHIPU</name>
<organism evidence="2 3">
    <name type="scientific">Chiloscyllium punctatum</name>
    <name type="common">Brownbanded bambooshark</name>
    <name type="synonym">Hemiscyllium punctatum</name>
    <dbReference type="NCBI Taxonomy" id="137246"/>
    <lineage>
        <taxon>Eukaryota</taxon>
        <taxon>Metazoa</taxon>
        <taxon>Chordata</taxon>
        <taxon>Craniata</taxon>
        <taxon>Vertebrata</taxon>
        <taxon>Chondrichthyes</taxon>
        <taxon>Elasmobranchii</taxon>
        <taxon>Galeomorphii</taxon>
        <taxon>Galeoidea</taxon>
        <taxon>Orectolobiformes</taxon>
        <taxon>Hemiscylliidae</taxon>
        <taxon>Chiloscyllium</taxon>
    </lineage>
</organism>